<reference evidence="2" key="1">
    <citation type="journal article" date="2019" name="Int. J. Syst. Evol. Microbiol.">
        <title>The Global Catalogue of Microorganisms (GCM) 10K type strain sequencing project: providing services to taxonomists for standard genome sequencing and annotation.</title>
        <authorList>
            <consortium name="The Broad Institute Genomics Platform"/>
            <consortium name="The Broad Institute Genome Sequencing Center for Infectious Disease"/>
            <person name="Wu L."/>
            <person name="Ma J."/>
        </authorList>
    </citation>
    <scope>NUCLEOTIDE SEQUENCE [LARGE SCALE GENOMIC DNA]</scope>
    <source>
        <strain evidence="2">KCTC 3950</strain>
    </source>
</reference>
<organism evidence="1 2">
    <name type="scientific">Paenibacillus gansuensis</name>
    <dbReference type="NCBI Taxonomy" id="306542"/>
    <lineage>
        <taxon>Bacteria</taxon>
        <taxon>Bacillati</taxon>
        <taxon>Bacillota</taxon>
        <taxon>Bacilli</taxon>
        <taxon>Bacillales</taxon>
        <taxon>Paenibacillaceae</taxon>
        <taxon>Paenibacillus</taxon>
    </lineage>
</organism>
<dbReference type="RefSeq" id="WP_377602309.1">
    <property type="nucleotide sequence ID" value="NZ_JBHUME010000007.1"/>
</dbReference>
<evidence type="ECO:0000313" key="1">
    <source>
        <dbReference type="EMBL" id="MFD2612616.1"/>
    </source>
</evidence>
<keyword evidence="2" id="KW-1185">Reference proteome</keyword>
<name>A0ABW5PCK2_9BACL</name>
<dbReference type="EMBL" id="JBHUME010000007">
    <property type="protein sequence ID" value="MFD2612616.1"/>
    <property type="molecule type" value="Genomic_DNA"/>
</dbReference>
<protein>
    <submittedName>
        <fullName evidence="1">Uncharacterized protein</fullName>
    </submittedName>
</protein>
<evidence type="ECO:0000313" key="2">
    <source>
        <dbReference type="Proteomes" id="UP001597541"/>
    </source>
</evidence>
<proteinExistence type="predicted"/>
<comment type="caution">
    <text evidence="1">The sequence shown here is derived from an EMBL/GenBank/DDBJ whole genome shotgun (WGS) entry which is preliminary data.</text>
</comment>
<sequence>MAHLWERIIGYAPRGQLLLCCILSVLIPVVVERANRLLHKVNDPPWLKEDRQQEKNNAESDQA</sequence>
<dbReference type="Proteomes" id="UP001597541">
    <property type="component" value="Unassembled WGS sequence"/>
</dbReference>
<gene>
    <name evidence="1" type="ORF">ACFSUF_09295</name>
</gene>
<accession>A0ABW5PCK2</accession>